<keyword evidence="5 8" id="KW-1133">Transmembrane helix</keyword>
<evidence type="ECO:0000256" key="1">
    <source>
        <dbReference type="ARBA" id="ARBA00004141"/>
    </source>
</evidence>
<dbReference type="PANTHER" id="PTHR11562:SF17">
    <property type="entry name" value="RE54080P-RELATED"/>
    <property type="match status" value="1"/>
</dbReference>
<proteinExistence type="inferred from homology"/>
<dbReference type="Pfam" id="PF01545">
    <property type="entry name" value="Cation_efflux"/>
    <property type="match status" value="1"/>
</dbReference>
<feature type="transmembrane region" description="Helical" evidence="8">
    <location>
        <begin position="58"/>
        <end position="78"/>
    </location>
</feature>
<feature type="domain" description="Cation efflux protein cytoplasmic" evidence="10">
    <location>
        <begin position="223"/>
        <end position="297"/>
    </location>
</feature>
<dbReference type="InterPro" id="IPR027470">
    <property type="entry name" value="Cation_efflux_CTD"/>
</dbReference>
<feature type="transmembrane region" description="Helical" evidence="8">
    <location>
        <begin position="166"/>
        <end position="187"/>
    </location>
</feature>
<keyword evidence="6" id="KW-0406">Ion transport</keyword>
<sequence>MHHHHGHDHSHHDHSNQNKQNRAGLMMALIITSAILLLELIGGWMTNSLALLSDAGHMFSDAASLLLSLIAVQLALHAEASQRKSYGYHRFEIIAAFINGAALLIVSLIIIKEAIERFQMPPTVHSSGMLIIAVIGLLCNLLSAWILTRKGDVKENINLRSAYLHVLSDALGSIGAIVAALLIRFFAWDWADPLISLVIALLIIKSGWGVLQHSTHILMEGTPETIDTNEVKKVLQSIPGVVDVHDLHIWTITSGLHSLSCHLLIGDEECSQSILKQALEKMKSNFALEHATIQVEKNEVTHTKCQY</sequence>
<dbReference type="InterPro" id="IPR027469">
    <property type="entry name" value="Cation_efflux_TMD_sf"/>
</dbReference>
<dbReference type="InterPro" id="IPR050681">
    <property type="entry name" value="CDF/SLC30A"/>
</dbReference>
<dbReference type="GO" id="GO:0005886">
    <property type="term" value="C:plasma membrane"/>
    <property type="evidence" value="ECO:0007669"/>
    <property type="project" value="TreeGrafter"/>
</dbReference>
<organism evidence="11 12">
    <name type="scientific">Seinonella peptonophila</name>
    <dbReference type="NCBI Taxonomy" id="112248"/>
    <lineage>
        <taxon>Bacteria</taxon>
        <taxon>Bacillati</taxon>
        <taxon>Bacillota</taxon>
        <taxon>Bacilli</taxon>
        <taxon>Bacillales</taxon>
        <taxon>Thermoactinomycetaceae</taxon>
        <taxon>Seinonella</taxon>
    </lineage>
</organism>
<dbReference type="EMBL" id="FQVL01000001">
    <property type="protein sequence ID" value="SHE37797.1"/>
    <property type="molecule type" value="Genomic_DNA"/>
</dbReference>
<evidence type="ECO:0000259" key="9">
    <source>
        <dbReference type="Pfam" id="PF01545"/>
    </source>
</evidence>
<feature type="transmembrane region" description="Helical" evidence="8">
    <location>
        <begin position="193"/>
        <end position="211"/>
    </location>
</feature>
<dbReference type="Gene3D" id="1.20.1510.10">
    <property type="entry name" value="Cation efflux protein transmembrane domain"/>
    <property type="match status" value="1"/>
</dbReference>
<evidence type="ECO:0000256" key="6">
    <source>
        <dbReference type="ARBA" id="ARBA00023065"/>
    </source>
</evidence>
<dbReference type="STRING" id="112248.SAMN05444392_101235"/>
<keyword evidence="12" id="KW-1185">Reference proteome</keyword>
<dbReference type="PANTHER" id="PTHR11562">
    <property type="entry name" value="CATION EFFLUX PROTEIN/ ZINC TRANSPORTER"/>
    <property type="match status" value="1"/>
</dbReference>
<comment type="similarity">
    <text evidence="2">Belongs to the cation diffusion facilitator (CDF) transporter (TC 2.A.4) family. SLC30A subfamily.</text>
</comment>
<evidence type="ECO:0000256" key="4">
    <source>
        <dbReference type="ARBA" id="ARBA00022692"/>
    </source>
</evidence>
<dbReference type="AlphaFoldDB" id="A0A1M4T0J8"/>
<evidence type="ECO:0000313" key="12">
    <source>
        <dbReference type="Proteomes" id="UP000184476"/>
    </source>
</evidence>
<dbReference type="SUPFAM" id="SSF160240">
    <property type="entry name" value="Cation efflux protein cytoplasmic domain-like"/>
    <property type="match status" value="1"/>
</dbReference>
<dbReference type="OrthoDB" id="9809646at2"/>
<gene>
    <name evidence="11" type="ORF">SAMN05444392_101235</name>
</gene>
<accession>A0A1M4T0J8</accession>
<feature type="transmembrane region" description="Helical" evidence="8">
    <location>
        <begin position="25"/>
        <end position="46"/>
    </location>
</feature>
<evidence type="ECO:0000256" key="5">
    <source>
        <dbReference type="ARBA" id="ARBA00022989"/>
    </source>
</evidence>
<keyword evidence="4 8" id="KW-0812">Transmembrane</keyword>
<evidence type="ECO:0000256" key="2">
    <source>
        <dbReference type="ARBA" id="ARBA00008873"/>
    </source>
</evidence>
<feature type="transmembrane region" description="Helical" evidence="8">
    <location>
        <begin position="123"/>
        <end position="146"/>
    </location>
</feature>
<comment type="subcellular location">
    <subcellularLocation>
        <location evidence="1">Membrane</location>
        <topology evidence="1">Multi-pass membrane protein</topology>
    </subcellularLocation>
</comment>
<dbReference type="NCBIfam" id="TIGR01297">
    <property type="entry name" value="CDF"/>
    <property type="match status" value="1"/>
</dbReference>
<feature type="transmembrane region" description="Helical" evidence="8">
    <location>
        <begin position="90"/>
        <end position="111"/>
    </location>
</feature>
<feature type="domain" description="Cation efflux protein transmembrane" evidence="9">
    <location>
        <begin position="26"/>
        <end position="219"/>
    </location>
</feature>
<reference evidence="11 12" key="1">
    <citation type="submission" date="2016-11" db="EMBL/GenBank/DDBJ databases">
        <authorList>
            <person name="Jaros S."/>
            <person name="Januszkiewicz K."/>
            <person name="Wedrychowicz H."/>
        </authorList>
    </citation>
    <scope>NUCLEOTIDE SEQUENCE [LARGE SCALE GENOMIC DNA]</scope>
    <source>
        <strain evidence="11 12">DSM 44666</strain>
    </source>
</reference>
<dbReference type="InterPro" id="IPR036837">
    <property type="entry name" value="Cation_efflux_CTD_sf"/>
</dbReference>
<protein>
    <submittedName>
        <fullName evidence="11">Cobalt-zinc-cadmium efflux system protein</fullName>
    </submittedName>
</protein>
<dbReference type="InterPro" id="IPR002524">
    <property type="entry name" value="Cation_efflux"/>
</dbReference>
<evidence type="ECO:0000256" key="3">
    <source>
        <dbReference type="ARBA" id="ARBA00022448"/>
    </source>
</evidence>
<dbReference type="Pfam" id="PF16916">
    <property type="entry name" value="ZT_dimer"/>
    <property type="match status" value="1"/>
</dbReference>
<dbReference type="RefSeq" id="WP_073150646.1">
    <property type="nucleotide sequence ID" value="NZ_FQVL01000001.1"/>
</dbReference>
<keyword evidence="7 8" id="KW-0472">Membrane</keyword>
<keyword evidence="3" id="KW-0813">Transport</keyword>
<evidence type="ECO:0000256" key="8">
    <source>
        <dbReference type="SAM" id="Phobius"/>
    </source>
</evidence>
<evidence type="ECO:0000313" key="11">
    <source>
        <dbReference type="EMBL" id="SHE37797.1"/>
    </source>
</evidence>
<dbReference type="SUPFAM" id="SSF161111">
    <property type="entry name" value="Cation efflux protein transmembrane domain-like"/>
    <property type="match status" value="1"/>
</dbReference>
<dbReference type="InterPro" id="IPR058533">
    <property type="entry name" value="Cation_efflux_TM"/>
</dbReference>
<dbReference type="Proteomes" id="UP000184476">
    <property type="component" value="Unassembled WGS sequence"/>
</dbReference>
<dbReference type="GO" id="GO:0005385">
    <property type="term" value="F:zinc ion transmembrane transporter activity"/>
    <property type="evidence" value="ECO:0007669"/>
    <property type="project" value="TreeGrafter"/>
</dbReference>
<evidence type="ECO:0000256" key="7">
    <source>
        <dbReference type="ARBA" id="ARBA00023136"/>
    </source>
</evidence>
<name>A0A1M4T0J8_9BACL</name>
<evidence type="ECO:0000259" key="10">
    <source>
        <dbReference type="Pfam" id="PF16916"/>
    </source>
</evidence>